<feature type="transmembrane region" description="Helical" evidence="1">
    <location>
        <begin position="141"/>
        <end position="160"/>
    </location>
</feature>
<protein>
    <submittedName>
        <fullName evidence="2">Uncharacterized protein</fullName>
    </submittedName>
</protein>
<feature type="transmembrane region" description="Helical" evidence="1">
    <location>
        <begin position="172"/>
        <end position="190"/>
    </location>
</feature>
<keyword evidence="1" id="KW-0472">Membrane</keyword>
<sequence length="206" mass="22006">MTETIPHLFKFLLDRLPSASAMQSVLALFLIPVGGGIPAGVLLAKTKGLTWPVTTLLYLVSDVILAIAFEPVLLVIAFVCGRVPLLRRVSAAMRAANARSAAHFQGTATGPVALVMIAFGVDPMTGRASALAAGHGFLAGWAFAIAGDMLYFGVIAFSTLRLNKYIKDPDTTMWIILALMLLVPMVVRRFRSARALSQPQAQENVA</sequence>
<evidence type="ECO:0000313" key="2">
    <source>
        <dbReference type="EMBL" id="QWV97189.1"/>
    </source>
</evidence>
<feature type="transmembrane region" description="Helical" evidence="1">
    <location>
        <begin position="21"/>
        <end position="44"/>
    </location>
</feature>
<dbReference type="EMBL" id="CP076724">
    <property type="protein sequence ID" value="QWV97189.1"/>
    <property type="molecule type" value="Genomic_DNA"/>
</dbReference>
<accession>A0ABX8JFM7</accession>
<dbReference type="Proteomes" id="UP000683493">
    <property type="component" value="Chromosome"/>
</dbReference>
<proteinExistence type="predicted"/>
<evidence type="ECO:0000256" key="1">
    <source>
        <dbReference type="SAM" id="Phobius"/>
    </source>
</evidence>
<evidence type="ECO:0000313" key="3">
    <source>
        <dbReference type="Proteomes" id="UP000683493"/>
    </source>
</evidence>
<keyword evidence="3" id="KW-1185">Reference proteome</keyword>
<name>A0ABX8JFM7_9BACT</name>
<keyword evidence="1" id="KW-1133">Transmembrane helix</keyword>
<organism evidence="2 3">
    <name type="scientific">Geomonas diazotrophica</name>
    <dbReference type="NCBI Taxonomy" id="2843197"/>
    <lineage>
        <taxon>Bacteria</taxon>
        <taxon>Pseudomonadati</taxon>
        <taxon>Thermodesulfobacteriota</taxon>
        <taxon>Desulfuromonadia</taxon>
        <taxon>Geobacterales</taxon>
        <taxon>Geobacteraceae</taxon>
        <taxon>Geomonas</taxon>
    </lineage>
</organism>
<reference evidence="2 3" key="1">
    <citation type="submission" date="2021-06" db="EMBL/GenBank/DDBJ databases">
        <title>Gemonas diversity in paddy soil.</title>
        <authorList>
            <person name="Liu G."/>
        </authorList>
    </citation>
    <scope>NUCLEOTIDE SEQUENCE [LARGE SCALE GENOMIC DNA]</scope>
    <source>
        <strain evidence="2 3">RG29</strain>
    </source>
</reference>
<keyword evidence="1" id="KW-0812">Transmembrane</keyword>
<feature type="transmembrane region" description="Helical" evidence="1">
    <location>
        <begin position="56"/>
        <end position="80"/>
    </location>
</feature>
<feature type="transmembrane region" description="Helical" evidence="1">
    <location>
        <begin position="101"/>
        <end position="121"/>
    </location>
</feature>
<gene>
    <name evidence="2" type="ORF">KP005_17885</name>
</gene>